<gene>
    <name evidence="1" type="ORF">M378DRAFT_19586</name>
</gene>
<reference evidence="1 2" key="1">
    <citation type="submission" date="2014-04" db="EMBL/GenBank/DDBJ databases">
        <title>Evolutionary Origins and Diversification of the Mycorrhizal Mutualists.</title>
        <authorList>
            <consortium name="DOE Joint Genome Institute"/>
            <consortium name="Mycorrhizal Genomics Consortium"/>
            <person name="Kohler A."/>
            <person name="Kuo A."/>
            <person name="Nagy L.G."/>
            <person name="Floudas D."/>
            <person name="Copeland A."/>
            <person name="Barry K.W."/>
            <person name="Cichocki N."/>
            <person name="Veneault-Fourrey C."/>
            <person name="LaButti K."/>
            <person name="Lindquist E.A."/>
            <person name="Lipzen A."/>
            <person name="Lundell T."/>
            <person name="Morin E."/>
            <person name="Murat C."/>
            <person name="Riley R."/>
            <person name="Ohm R."/>
            <person name="Sun H."/>
            <person name="Tunlid A."/>
            <person name="Henrissat B."/>
            <person name="Grigoriev I.V."/>
            <person name="Hibbett D.S."/>
            <person name="Martin F."/>
        </authorList>
    </citation>
    <scope>NUCLEOTIDE SEQUENCE [LARGE SCALE GENOMIC DNA]</scope>
    <source>
        <strain evidence="1 2">Koide BX008</strain>
    </source>
</reference>
<dbReference type="InParanoid" id="A0A0C2RU52"/>
<sequence length="55" mass="6159">MKTKFIQILLVSAKFHSQTSIFAMLLGHGRSYNLLKAVKHLSMNATLIEVPQICS</sequence>
<evidence type="ECO:0000313" key="2">
    <source>
        <dbReference type="Proteomes" id="UP000054549"/>
    </source>
</evidence>
<dbReference type="EMBL" id="KN819311">
    <property type="protein sequence ID" value="KIL53770.1"/>
    <property type="molecule type" value="Genomic_DNA"/>
</dbReference>
<name>A0A0C2RU52_AMAMK</name>
<proteinExistence type="predicted"/>
<dbReference type="HOGENOM" id="CLU_3031849_0_0_1"/>
<protein>
    <submittedName>
        <fullName evidence="1">Uncharacterized protein</fullName>
    </submittedName>
</protein>
<keyword evidence="2" id="KW-1185">Reference proteome</keyword>
<accession>A0A0C2RU52</accession>
<dbReference type="AlphaFoldDB" id="A0A0C2RU52"/>
<evidence type="ECO:0000313" key="1">
    <source>
        <dbReference type="EMBL" id="KIL53770.1"/>
    </source>
</evidence>
<organism evidence="1 2">
    <name type="scientific">Amanita muscaria (strain Koide BX008)</name>
    <dbReference type="NCBI Taxonomy" id="946122"/>
    <lineage>
        <taxon>Eukaryota</taxon>
        <taxon>Fungi</taxon>
        <taxon>Dikarya</taxon>
        <taxon>Basidiomycota</taxon>
        <taxon>Agaricomycotina</taxon>
        <taxon>Agaricomycetes</taxon>
        <taxon>Agaricomycetidae</taxon>
        <taxon>Agaricales</taxon>
        <taxon>Pluteineae</taxon>
        <taxon>Amanitaceae</taxon>
        <taxon>Amanita</taxon>
    </lineage>
</organism>
<dbReference type="Proteomes" id="UP000054549">
    <property type="component" value="Unassembled WGS sequence"/>
</dbReference>